<dbReference type="Gene3D" id="1.25.40.10">
    <property type="entry name" value="Tetratricopeptide repeat domain"/>
    <property type="match status" value="1"/>
</dbReference>
<reference evidence="4 5" key="1">
    <citation type="submission" date="2024-05" db="EMBL/GenBank/DDBJ databases">
        <authorList>
            <person name="Wallberg A."/>
        </authorList>
    </citation>
    <scope>NUCLEOTIDE SEQUENCE [LARGE SCALE GENOMIC DNA]</scope>
</reference>
<accession>A0AAV2SAB7</accession>
<dbReference type="SUPFAM" id="SSF48452">
    <property type="entry name" value="TPR-like"/>
    <property type="match status" value="1"/>
</dbReference>
<dbReference type="InterPro" id="IPR019734">
    <property type="entry name" value="TPR_rpt"/>
</dbReference>
<dbReference type="SMART" id="SM00028">
    <property type="entry name" value="TPR"/>
    <property type="match status" value="3"/>
</dbReference>
<proteinExistence type="inferred from homology"/>
<protein>
    <recommendedName>
        <fullName evidence="6">Tetratricopeptide repeat protein 27</fullName>
    </recommendedName>
</protein>
<dbReference type="AlphaFoldDB" id="A0AAV2SAB7"/>
<keyword evidence="1" id="KW-0677">Repeat</keyword>
<keyword evidence="5" id="KW-1185">Reference proteome</keyword>
<evidence type="ECO:0000256" key="1">
    <source>
        <dbReference type="ARBA" id="ARBA00022737"/>
    </source>
</evidence>
<dbReference type="PANTHER" id="PTHR16193">
    <property type="entry name" value="TETRATRICOPEPTIDE REPEAT PROTEIN 27"/>
    <property type="match status" value="1"/>
</dbReference>
<gene>
    <name evidence="4" type="ORF">MNOR_LOCUS33674</name>
</gene>
<name>A0AAV2SAB7_MEGNR</name>
<feature type="non-terminal residue" evidence="4">
    <location>
        <position position="845"/>
    </location>
</feature>
<organism evidence="4 5">
    <name type="scientific">Meganyctiphanes norvegica</name>
    <name type="common">Northern krill</name>
    <name type="synonym">Thysanopoda norvegica</name>
    <dbReference type="NCBI Taxonomy" id="48144"/>
    <lineage>
        <taxon>Eukaryota</taxon>
        <taxon>Metazoa</taxon>
        <taxon>Ecdysozoa</taxon>
        <taxon>Arthropoda</taxon>
        <taxon>Crustacea</taxon>
        <taxon>Multicrustacea</taxon>
        <taxon>Malacostraca</taxon>
        <taxon>Eumalacostraca</taxon>
        <taxon>Eucarida</taxon>
        <taxon>Euphausiacea</taxon>
        <taxon>Euphausiidae</taxon>
        <taxon>Meganyctiphanes</taxon>
    </lineage>
</organism>
<dbReference type="PANTHER" id="PTHR16193:SF0">
    <property type="entry name" value="TETRATRICOPEPTIDE REPEAT PROTEIN 27"/>
    <property type="match status" value="1"/>
</dbReference>
<dbReference type="EMBL" id="CAXKWB010049268">
    <property type="protein sequence ID" value="CAL4168267.1"/>
    <property type="molecule type" value="Genomic_DNA"/>
</dbReference>
<dbReference type="InterPro" id="IPR044244">
    <property type="entry name" value="TTC27/Emw1"/>
</dbReference>
<keyword evidence="2" id="KW-0802">TPR repeat</keyword>
<sequence length="845" mass="97140">METALRYRVELEYYKSEYKDRHGSYKFNNIGDLCGEFSKLVLIGSYVEALKIDEIQRLLGNNVKNRPTNVTISEFYKTSIEKYLQDDNSPEREHIILAIGISCLQLFAQNNYTGPLVGPKAAVLLPGLISEGKSEDDVRIEAIEELVGDTEGLYSLLNGPEFLLIARLIFVDLRTLLKSCLSVEWWCFRCAVLHQRVADEKSQELYEILLQSLNQVENNPELLNISKSRDITALFHLEAAHLHLFYYDVGRAADHFEKAKNALSVKIYLTGALGKRTKWQQEDRAQLVVKVEYEGQPIMQQEMPGSTLLPGDLPKDVLLDDDTRLNKFKFKEQDEDVIPDMRSIEQCLILGDITQKRRSQPSDIQLDQETKAYNAALLQFPNNWAMQMSGLLMRCRVEASENRAMQRSLEQFEELVAAVNREEPSRFERLKLFYSSIVLSHWELQQELAKMLMRLGCVKSALEIFERLHLWEDVIVCYNDLQMRQRSAEVIRNEMEKGETPKLWCLLGDATDDIECYNKAWEMSNHKSGRAQRCLGNYYYVRKEYTKAIEHYEISLKRNALQFPVWQRQAYCAMQTEEWEKCAQAYRRCSVLEPDSFEVWNNMSQAYIKLDQKPRAWKSLQEALRCNNNSWKLWDNFMLVSTSLGYTSHAVNAYNQILSKKEKHVDTQILGRIVKAIQGDEKDPEGRQARDLFKRCSELMGRLSSQVPSHPEIWFLYGQLTDVNPEPTTETRHLAMQHYKKALATATQKSNWDKDTGAVLCIINYALLLMLAALESAKESAPKAAIATLGGVRLSVHSTITGVKRGQVNIATGEIVDQVKEPLQKLEASLADIMAQIDQLKKESY</sequence>
<evidence type="ECO:0000256" key="3">
    <source>
        <dbReference type="ARBA" id="ARBA00024020"/>
    </source>
</evidence>
<comment type="caution">
    <text evidence="4">The sequence shown here is derived from an EMBL/GenBank/DDBJ whole genome shotgun (WGS) entry which is preliminary data.</text>
</comment>
<dbReference type="Proteomes" id="UP001497623">
    <property type="component" value="Unassembled WGS sequence"/>
</dbReference>
<evidence type="ECO:0000313" key="5">
    <source>
        <dbReference type="Proteomes" id="UP001497623"/>
    </source>
</evidence>
<evidence type="ECO:0008006" key="6">
    <source>
        <dbReference type="Google" id="ProtNLM"/>
    </source>
</evidence>
<evidence type="ECO:0000256" key="2">
    <source>
        <dbReference type="ARBA" id="ARBA00022803"/>
    </source>
</evidence>
<dbReference type="InterPro" id="IPR011990">
    <property type="entry name" value="TPR-like_helical_dom_sf"/>
</dbReference>
<comment type="similarity">
    <text evidence="3">Belongs to the TTC27 family.</text>
</comment>
<evidence type="ECO:0000313" key="4">
    <source>
        <dbReference type="EMBL" id="CAL4168267.1"/>
    </source>
</evidence>